<dbReference type="Pfam" id="PF25539">
    <property type="entry name" value="Bestrophin_2"/>
    <property type="match status" value="1"/>
</dbReference>
<keyword evidence="4 8" id="KW-0812">Transmembrane</keyword>
<keyword evidence="7 8" id="KW-0472">Membrane</keyword>
<feature type="transmembrane region" description="Helical" evidence="8">
    <location>
        <begin position="262"/>
        <end position="282"/>
    </location>
</feature>
<feature type="transmembrane region" description="Helical" evidence="8">
    <location>
        <begin position="289"/>
        <end position="310"/>
    </location>
</feature>
<comment type="subcellular location">
    <subcellularLocation>
        <location evidence="1">Cell membrane</location>
        <topology evidence="1">Multi-pass membrane protein</topology>
    </subcellularLocation>
</comment>
<proteinExistence type="predicted"/>
<evidence type="ECO:0000256" key="5">
    <source>
        <dbReference type="ARBA" id="ARBA00022989"/>
    </source>
</evidence>
<evidence type="ECO:0000256" key="7">
    <source>
        <dbReference type="ARBA" id="ARBA00023136"/>
    </source>
</evidence>
<evidence type="ECO:0000256" key="3">
    <source>
        <dbReference type="ARBA" id="ARBA00022475"/>
    </source>
</evidence>
<dbReference type="GO" id="GO:0005886">
    <property type="term" value="C:plasma membrane"/>
    <property type="evidence" value="ECO:0007669"/>
    <property type="project" value="UniProtKB-SubCell"/>
</dbReference>
<evidence type="ECO:0000256" key="1">
    <source>
        <dbReference type="ARBA" id="ARBA00004651"/>
    </source>
</evidence>
<protein>
    <recommendedName>
        <fullName evidence="10">Bestrophin homolog</fullName>
    </recommendedName>
</protein>
<sequence>MASTEAISEEIKMSTRASYTVNYNSSSHFSVITQMWGSTWPKVLPYCIFNVGLMALLIWLDEKFGKTFVIELSTQGHSFMTLVVSFLLVSRVTIGLGRYTEARDGLGVMYREQRELVQNMVIFSDHCLDRAAKEWRQEVGYRGMILLQVVMAVIDYPTTKIPAWNISELTGDEEEYVRKSTFALSAQARRWAHGLRSEWEETMRVPIHLAYLLRKSIHSQSKRLRTPMSAANESRLLGSVDSFMSGYYRIRKFLTTPVPFPLVQMSRTFVFLYIFTVPFVLLQDKSSNVAHYATVFVMTYGFMGLEIVAIELDDPFGDDENDFDNDAMAKTAFEDTYITMADIDGVEWVDNLRVRMQNRDRMEQVETEQSWLLSKIV</sequence>
<keyword evidence="2" id="KW-0813">Transport</keyword>
<keyword evidence="5 8" id="KW-1133">Transmembrane helix</keyword>
<organism evidence="9">
    <name type="scientific">Amphora coffeiformis</name>
    <dbReference type="NCBI Taxonomy" id="265554"/>
    <lineage>
        <taxon>Eukaryota</taxon>
        <taxon>Sar</taxon>
        <taxon>Stramenopiles</taxon>
        <taxon>Ochrophyta</taxon>
        <taxon>Bacillariophyta</taxon>
        <taxon>Bacillariophyceae</taxon>
        <taxon>Bacillariophycidae</taxon>
        <taxon>Thalassiophysales</taxon>
        <taxon>Catenulaceae</taxon>
        <taxon>Amphora</taxon>
    </lineage>
</organism>
<gene>
    <name evidence="9" type="ORF">ACOF00016_LOCUS17075</name>
</gene>
<reference evidence="9" key="1">
    <citation type="submission" date="2021-01" db="EMBL/GenBank/DDBJ databases">
        <authorList>
            <person name="Corre E."/>
            <person name="Pelletier E."/>
            <person name="Niang G."/>
            <person name="Scheremetjew M."/>
            <person name="Finn R."/>
            <person name="Kale V."/>
            <person name="Holt S."/>
            <person name="Cochrane G."/>
            <person name="Meng A."/>
            <person name="Brown T."/>
            <person name="Cohen L."/>
        </authorList>
    </citation>
    <scope>NUCLEOTIDE SEQUENCE</scope>
    <source>
        <strain evidence="9">CCMP127</strain>
    </source>
</reference>
<evidence type="ECO:0000256" key="4">
    <source>
        <dbReference type="ARBA" id="ARBA00022692"/>
    </source>
</evidence>
<dbReference type="AlphaFoldDB" id="A0A7S3PCP8"/>
<evidence type="ECO:0000313" key="9">
    <source>
        <dbReference type="EMBL" id="CAE0420288.1"/>
    </source>
</evidence>
<evidence type="ECO:0000256" key="2">
    <source>
        <dbReference type="ARBA" id="ARBA00022448"/>
    </source>
</evidence>
<dbReference type="PANTHER" id="PTHR33281">
    <property type="entry name" value="UPF0187 PROTEIN YNEE"/>
    <property type="match status" value="1"/>
</dbReference>
<evidence type="ECO:0008006" key="10">
    <source>
        <dbReference type="Google" id="ProtNLM"/>
    </source>
</evidence>
<name>A0A7S3PCP8_9STRA</name>
<evidence type="ECO:0000256" key="8">
    <source>
        <dbReference type="SAM" id="Phobius"/>
    </source>
</evidence>
<dbReference type="InterPro" id="IPR044669">
    <property type="entry name" value="YneE/VCCN1/2-like"/>
</dbReference>
<keyword evidence="6" id="KW-0406">Ion transport</keyword>
<evidence type="ECO:0000256" key="6">
    <source>
        <dbReference type="ARBA" id="ARBA00023065"/>
    </source>
</evidence>
<dbReference type="EMBL" id="HBIM01023074">
    <property type="protein sequence ID" value="CAE0420288.1"/>
    <property type="molecule type" value="Transcribed_RNA"/>
</dbReference>
<dbReference type="PANTHER" id="PTHR33281:SF19">
    <property type="entry name" value="VOLTAGE-DEPENDENT ANION CHANNEL-FORMING PROTEIN YNEE"/>
    <property type="match status" value="1"/>
</dbReference>
<keyword evidence="3" id="KW-1003">Cell membrane</keyword>
<dbReference type="GO" id="GO:0005254">
    <property type="term" value="F:chloride channel activity"/>
    <property type="evidence" value="ECO:0007669"/>
    <property type="project" value="InterPro"/>
</dbReference>
<accession>A0A7S3PCP8</accession>